<gene>
    <name evidence="7" type="ORF">CAUJ_LOCUS10195</name>
</gene>
<evidence type="ECO:0000313" key="7">
    <source>
        <dbReference type="EMBL" id="CAD6194276.1"/>
    </source>
</evidence>
<comment type="caution">
    <text evidence="7">The sequence shown here is derived from an EMBL/GenBank/DDBJ whole genome shotgun (WGS) entry which is preliminary data.</text>
</comment>
<feature type="transmembrane region" description="Helical" evidence="4">
    <location>
        <begin position="130"/>
        <end position="148"/>
    </location>
</feature>
<dbReference type="AlphaFoldDB" id="A0A8S1HC57"/>
<feature type="transmembrane region" description="Helical" evidence="4">
    <location>
        <begin position="155"/>
        <end position="180"/>
    </location>
</feature>
<dbReference type="PANTHER" id="PTHR33893">
    <property type="entry name" value="INSULIN RELATED-RELATED-RELATED"/>
    <property type="match status" value="1"/>
</dbReference>
<evidence type="ECO:0000256" key="3">
    <source>
        <dbReference type="SAM" id="MobiDB-lite"/>
    </source>
</evidence>
<dbReference type="OrthoDB" id="5829161at2759"/>
<dbReference type="InterPro" id="IPR022353">
    <property type="entry name" value="Insulin_CS"/>
</dbReference>
<dbReference type="InterPro" id="IPR036438">
    <property type="entry name" value="Insulin-like_sf"/>
</dbReference>
<evidence type="ECO:0000256" key="1">
    <source>
        <dbReference type="ARBA" id="ARBA00009034"/>
    </source>
</evidence>
<keyword evidence="8" id="KW-1185">Reference proteome</keyword>
<keyword evidence="4" id="KW-1133">Transmembrane helix</keyword>
<evidence type="ECO:0000313" key="8">
    <source>
        <dbReference type="Proteomes" id="UP000835052"/>
    </source>
</evidence>
<feature type="domain" description="Insulin-like" evidence="6">
    <location>
        <begin position="23"/>
        <end position="76"/>
    </location>
</feature>
<proteinExistence type="inferred from homology"/>
<dbReference type="SUPFAM" id="SSF56994">
    <property type="entry name" value="Insulin-like"/>
    <property type="match status" value="2"/>
</dbReference>
<sequence length="310" mass="34678">MVSSRLLIFFLIVSVQSVQPRKRKLCGRVLVQTLIKVCSPDSNSPPCLDDSKSQDASIVDLCCKGTCSADEIAGFCCNEEDARKFYGDNKHADETKKLAEDIKKEAILTSQELKYHTAYRMMNLVNFCDIGQAICHVFSGFFLMFPVFNSEVQPFVRVMGATANSLWLTMFPILTILALSRISIVLRKTNFDRTGGFVKFSKLLLLLLVASVQSVQVRRRRLCGRMLVRALVQVCAQEIDNTNCMSSADPVESSILEACCINRCSDEEIAAFCCVQEKKSPEDEKKGEEQQPVREATGDASELPETQEKR</sequence>
<dbReference type="EMBL" id="CAJGYM010000043">
    <property type="protein sequence ID" value="CAD6194276.1"/>
    <property type="molecule type" value="Genomic_DNA"/>
</dbReference>
<evidence type="ECO:0000256" key="5">
    <source>
        <dbReference type="SAM" id="SignalP"/>
    </source>
</evidence>
<evidence type="ECO:0000256" key="4">
    <source>
        <dbReference type="SAM" id="Phobius"/>
    </source>
</evidence>
<dbReference type="Gene3D" id="1.10.100.10">
    <property type="entry name" value="Insulin-like"/>
    <property type="match status" value="2"/>
</dbReference>
<feature type="domain" description="Insulin-like" evidence="6">
    <location>
        <begin position="220"/>
        <end position="273"/>
    </location>
</feature>
<dbReference type="SMART" id="SM00078">
    <property type="entry name" value="IlGF"/>
    <property type="match status" value="2"/>
</dbReference>
<dbReference type="GO" id="GO:0005576">
    <property type="term" value="C:extracellular region"/>
    <property type="evidence" value="ECO:0007669"/>
    <property type="project" value="InterPro"/>
</dbReference>
<comment type="similarity">
    <text evidence="1">Belongs to the insulin family.</text>
</comment>
<organism evidence="7 8">
    <name type="scientific">Caenorhabditis auriculariae</name>
    <dbReference type="NCBI Taxonomy" id="2777116"/>
    <lineage>
        <taxon>Eukaryota</taxon>
        <taxon>Metazoa</taxon>
        <taxon>Ecdysozoa</taxon>
        <taxon>Nematoda</taxon>
        <taxon>Chromadorea</taxon>
        <taxon>Rhabditida</taxon>
        <taxon>Rhabditina</taxon>
        <taxon>Rhabditomorpha</taxon>
        <taxon>Rhabditoidea</taxon>
        <taxon>Rhabditidae</taxon>
        <taxon>Peloderinae</taxon>
        <taxon>Caenorhabditis</taxon>
    </lineage>
</organism>
<feature type="compositionally biased region" description="Basic and acidic residues" evidence="3">
    <location>
        <begin position="278"/>
        <end position="292"/>
    </location>
</feature>
<accession>A0A8S1HC57</accession>
<name>A0A8S1HC57_9PELO</name>
<reference evidence="7" key="1">
    <citation type="submission" date="2020-10" db="EMBL/GenBank/DDBJ databases">
        <authorList>
            <person name="Kikuchi T."/>
        </authorList>
    </citation>
    <scope>NUCLEOTIDE SEQUENCE</scope>
    <source>
        <strain evidence="7">NKZ352</strain>
    </source>
</reference>
<dbReference type="Pfam" id="PF10321">
    <property type="entry name" value="7TM_GPCR_Srt"/>
    <property type="match status" value="1"/>
</dbReference>
<keyword evidence="4" id="KW-0472">Membrane</keyword>
<dbReference type="PROSITE" id="PS00262">
    <property type="entry name" value="INSULIN"/>
    <property type="match status" value="2"/>
</dbReference>
<dbReference type="InterPro" id="IPR016179">
    <property type="entry name" value="Insulin-like"/>
</dbReference>
<feature type="chain" id="PRO_5035918113" description="Insulin-like domain-containing protein" evidence="5">
    <location>
        <begin position="18"/>
        <end position="310"/>
    </location>
</feature>
<protein>
    <recommendedName>
        <fullName evidence="6">Insulin-like domain-containing protein</fullName>
    </recommendedName>
</protein>
<evidence type="ECO:0000256" key="2">
    <source>
        <dbReference type="ARBA" id="ARBA00022729"/>
    </source>
</evidence>
<keyword evidence="4" id="KW-0812">Transmembrane</keyword>
<keyword evidence="2 5" id="KW-0732">Signal</keyword>
<feature type="region of interest" description="Disordered" evidence="3">
    <location>
        <begin position="278"/>
        <end position="310"/>
    </location>
</feature>
<evidence type="ECO:0000259" key="6">
    <source>
        <dbReference type="SMART" id="SM00078"/>
    </source>
</evidence>
<dbReference type="InterPro" id="IPR052335">
    <property type="entry name" value="Insulin-like_regulatory"/>
</dbReference>
<dbReference type="InterPro" id="IPR019425">
    <property type="entry name" value="7TM_GPCR_serpentine_rcpt_Srt"/>
</dbReference>
<feature type="signal peptide" evidence="5">
    <location>
        <begin position="1"/>
        <end position="17"/>
    </location>
</feature>
<dbReference type="GO" id="GO:0005179">
    <property type="term" value="F:hormone activity"/>
    <property type="evidence" value="ECO:0007669"/>
    <property type="project" value="InterPro"/>
</dbReference>
<feature type="transmembrane region" description="Helical" evidence="4">
    <location>
        <begin position="200"/>
        <end position="217"/>
    </location>
</feature>
<dbReference type="Proteomes" id="UP000835052">
    <property type="component" value="Unassembled WGS sequence"/>
</dbReference>